<reference evidence="1 2" key="1">
    <citation type="journal article" date="2021" name="bioRxiv">
        <title>Chromosome-scale and haplotype-resolved genome assembly of a tetraploid potato cultivar.</title>
        <authorList>
            <person name="Sun H."/>
            <person name="Jiao W.-B."/>
            <person name="Krause K."/>
            <person name="Campoy J.A."/>
            <person name="Goel M."/>
            <person name="Folz-Donahue K."/>
            <person name="Kukat C."/>
            <person name="Huettel B."/>
            <person name="Schneeberger K."/>
        </authorList>
    </citation>
    <scope>NUCLEOTIDE SEQUENCE [LARGE SCALE GENOMIC DNA]</scope>
    <source>
        <strain evidence="1">SolTubOtavaFocal</strain>
        <tissue evidence="1">Leaves</tissue>
    </source>
</reference>
<keyword evidence="2" id="KW-1185">Reference proteome</keyword>
<evidence type="ECO:0000313" key="1">
    <source>
        <dbReference type="EMBL" id="KAH0781512.1"/>
    </source>
</evidence>
<dbReference type="EMBL" id="JAIVGD010000001">
    <property type="protein sequence ID" value="KAH0781512.1"/>
    <property type="molecule type" value="Genomic_DNA"/>
</dbReference>
<name>A0ABQ7WL71_SOLTU</name>
<comment type="caution">
    <text evidence="1">The sequence shown here is derived from an EMBL/GenBank/DDBJ whole genome shotgun (WGS) entry which is preliminary data.</text>
</comment>
<gene>
    <name evidence="1" type="ORF">KY290_001110</name>
</gene>
<evidence type="ECO:0000313" key="2">
    <source>
        <dbReference type="Proteomes" id="UP000826656"/>
    </source>
</evidence>
<proteinExistence type="predicted"/>
<protein>
    <submittedName>
        <fullName evidence="1">Uncharacterized protein</fullName>
    </submittedName>
</protein>
<dbReference type="Proteomes" id="UP000826656">
    <property type="component" value="Unassembled WGS sequence"/>
</dbReference>
<accession>A0ABQ7WL71</accession>
<organism evidence="1 2">
    <name type="scientific">Solanum tuberosum</name>
    <name type="common">Potato</name>
    <dbReference type="NCBI Taxonomy" id="4113"/>
    <lineage>
        <taxon>Eukaryota</taxon>
        <taxon>Viridiplantae</taxon>
        <taxon>Streptophyta</taxon>
        <taxon>Embryophyta</taxon>
        <taxon>Tracheophyta</taxon>
        <taxon>Spermatophyta</taxon>
        <taxon>Magnoliopsida</taxon>
        <taxon>eudicotyledons</taxon>
        <taxon>Gunneridae</taxon>
        <taxon>Pentapetalae</taxon>
        <taxon>asterids</taxon>
        <taxon>lamiids</taxon>
        <taxon>Solanales</taxon>
        <taxon>Solanaceae</taxon>
        <taxon>Solanoideae</taxon>
        <taxon>Solaneae</taxon>
        <taxon>Solanum</taxon>
    </lineage>
</organism>
<sequence length="77" mass="8891">MERVEEWVLNSRFPLLKMERSIKAESPKPKEFGMGHSFHRSFERERCCAGASSRSFGTTLRLFIDHSNAMFSGGEKH</sequence>